<dbReference type="EMBL" id="JAEPRJ010000001">
    <property type="protein sequence ID" value="MBK5897915.1"/>
    <property type="molecule type" value="Genomic_DNA"/>
</dbReference>
<sequence length="202" mass="22915">MSDIIVDTLRIDGGIILVINPPLAYDEKVVLRFINKISKEDKSSFLFPALYAKSLCKEGEIVSDEVYDLYDGLKRDVSYENIFVFEALNAQVSTYAGENTQSINALVEYVKEVIKAQNDIKSTSLTDEFEALMKSPFYNDFLNEFGFTSSETLILKGLFKYAFLTGISATELMQEIKENIGEGANKKQLRKEFINVLRQRLS</sequence>
<gene>
    <name evidence="1" type="ORF">JJN12_09025</name>
</gene>
<comment type="caution">
    <text evidence="1">The sequence shown here is derived from an EMBL/GenBank/DDBJ whole genome shotgun (WGS) entry which is preliminary data.</text>
</comment>
<dbReference type="RefSeq" id="WP_208429371.1">
    <property type="nucleotide sequence ID" value="NZ_JAEPRJ010000001.1"/>
</dbReference>
<proteinExistence type="predicted"/>
<reference evidence="1 2" key="1">
    <citation type="submission" date="2021-01" db="EMBL/GenBank/DDBJ databases">
        <title>Isolation and description of Catonella massiliensis sp. nov., a novel Catonella species, isolated from a stable periodontitis subject.</title>
        <authorList>
            <person name="Antezack A."/>
            <person name="Boxberger M."/>
            <person name="La Scola B."/>
            <person name="Monnet-Corti V."/>
        </authorList>
    </citation>
    <scope>NUCLEOTIDE SEQUENCE [LARGE SCALE GENOMIC DNA]</scope>
    <source>
        <strain evidence="1 2">Marseille-Q4567</strain>
    </source>
</reference>
<protein>
    <submittedName>
        <fullName evidence="1">Uncharacterized protein</fullName>
    </submittedName>
</protein>
<keyword evidence="2" id="KW-1185">Reference proteome</keyword>
<evidence type="ECO:0000313" key="2">
    <source>
        <dbReference type="Proteomes" id="UP000604730"/>
    </source>
</evidence>
<dbReference type="Proteomes" id="UP000604730">
    <property type="component" value="Unassembled WGS sequence"/>
</dbReference>
<evidence type="ECO:0000313" key="1">
    <source>
        <dbReference type="EMBL" id="MBK5897915.1"/>
    </source>
</evidence>
<name>A0ABS1J1I6_9FIRM</name>
<accession>A0ABS1J1I6</accession>
<organism evidence="1 2">
    <name type="scientific">Catonella massiliensis</name>
    <dbReference type="NCBI Taxonomy" id="2799636"/>
    <lineage>
        <taxon>Bacteria</taxon>
        <taxon>Bacillati</taxon>
        <taxon>Bacillota</taxon>
        <taxon>Clostridia</taxon>
        <taxon>Lachnospirales</taxon>
        <taxon>Lachnospiraceae</taxon>
        <taxon>Catonella</taxon>
    </lineage>
</organism>